<protein>
    <submittedName>
        <fullName evidence="1">Uncharacterized protein</fullName>
    </submittedName>
</protein>
<reference evidence="1" key="1">
    <citation type="submission" date="2013-12" db="EMBL/GenBank/DDBJ databases">
        <title>The Genome Sequence of Aphanomyces invadans NJM9701.</title>
        <authorList>
            <consortium name="The Broad Institute Genomics Platform"/>
            <person name="Russ C."/>
            <person name="Tyler B."/>
            <person name="van West P."/>
            <person name="Dieguez-Uribeondo J."/>
            <person name="Young S.K."/>
            <person name="Zeng Q."/>
            <person name="Gargeya S."/>
            <person name="Fitzgerald M."/>
            <person name="Abouelleil A."/>
            <person name="Alvarado L."/>
            <person name="Chapman S.B."/>
            <person name="Gainer-Dewar J."/>
            <person name="Goldberg J."/>
            <person name="Griggs A."/>
            <person name="Gujja S."/>
            <person name="Hansen M."/>
            <person name="Howarth C."/>
            <person name="Imamovic A."/>
            <person name="Ireland A."/>
            <person name="Larimer J."/>
            <person name="McCowan C."/>
            <person name="Murphy C."/>
            <person name="Pearson M."/>
            <person name="Poon T.W."/>
            <person name="Priest M."/>
            <person name="Roberts A."/>
            <person name="Saif S."/>
            <person name="Shea T."/>
            <person name="Sykes S."/>
            <person name="Wortman J."/>
            <person name="Nusbaum C."/>
            <person name="Birren B."/>
        </authorList>
    </citation>
    <scope>NUCLEOTIDE SEQUENCE [LARGE SCALE GENOMIC DNA]</scope>
    <source>
        <strain evidence="1">NJM9701</strain>
    </source>
</reference>
<dbReference type="GeneID" id="20080203"/>
<evidence type="ECO:0000313" key="1">
    <source>
        <dbReference type="EMBL" id="ETW07080.1"/>
    </source>
</evidence>
<name>A0A024ULM4_9STRA</name>
<dbReference type="RefSeq" id="XP_008865155.1">
    <property type="nucleotide sequence ID" value="XM_008866933.1"/>
</dbReference>
<proteinExistence type="predicted"/>
<dbReference type="EMBL" id="KI913955">
    <property type="protein sequence ID" value="ETW07080.1"/>
    <property type="molecule type" value="Genomic_DNA"/>
</dbReference>
<organism evidence="1">
    <name type="scientific">Aphanomyces invadans</name>
    <dbReference type="NCBI Taxonomy" id="157072"/>
    <lineage>
        <taxon>Eukaryota</taxon>
        <taxon>Sar</taxon>
        <taxon>Stramenopiles</taxon>
        <taxon>Oomycota</taxon>
        <taxon>Saprolegniomycetes</taxon>
        <taxon>Saprolegniales</taxon>
        <taxon>Verrucalvaceae</taxon>
        <taxon>Aphanomyces</taxon>
    </lineage>
</organism>
<sequence>MSNRRLSLQAAATGIQALLKGHASRAAELQQFPTELQFNDDDAITQSDCPILETCMQAKGNDGVFGLTNFTSSEITSIWLDLENYVAGNWNVGRGKKCQHSGKDILFMTLTVLKLGGKWDAMSSIFGLKAPTFEKTNVKFLRVVSPYWYQEYVETVHDHATMHRLRTSGRHHASSTNKWSPIRKLSLCQIRNRRNISAN</sequence>
<dbReference type="VEuPathDB" id="FungiDB:H310_03153"/>
<dbReference type="AlphaFoldDB" id="A0A024ULM4"/>
<gene>
    <name evidence="1" type="ORF">H310_03153</name>
</gene>
<accession>A0A024ULM4</accession>
<dbReference type="PROSITE" id="PS50096">
    <property type="entry name" value="IQ"/>
    <property type="match status" value="1"/>
</dbReference>
<dbReference type="OrthoDB" id="91934at2759"/>